<name>A0A7X0DMK1_NOVIT</name>
<accession>A0A7X0DMK1</accession>
<feature type="transmembrane region" description="Helical" evidence="5">
    <location>
        <begin position="180"/>
        <end position="202"/>
    </location>
</feature>
<keyword evidence="8" id="KW-1185">Reference proteome</keyword>
<evidence type="ECO:0000259" key="6">
    <source>
        <dbReference type="PROSITE" id="PS50850"/>
    </source>
</evidence>
<feature type="transmembrane region" description="Helical" evidence="5">
    <location>
        <begin position="31"/>
        <end position="55"/>
    </location>
</feature>
<evidence type="ECO:0000256" key="1">
    <source>
        <dbReference type="ARBA" id="ARBA00004141"/>
    </source>
</evidence>
<dbReference type="SUPFAM" id="SSF103473">
    <property type="entry name" value="MFS general substrate transporter"/>
    <property type="match status" value="1"/>
</dbReference>
<protein>
    <submittedName>
        <fullName evidence="7">AAHS family 4-hydroxybenzoate transporter-like MFS transporter</fullName>
    </submittedName>
</protein>
<feature type="transmembrane region" description="Helical" evidence="5">
    <location>
        <begin position="426"/>
        <end position="444"/>
    </location>
</feature>
<dbReference type="RefSeq" id="WP_184263208.1">
    <property type="nucleotide sequence ID" value="NZ_JACIIX010000005.1"/>
</dbReference>
<feature type="transmembrane region" description="Helical" evidence="5">
    <location>
        <begin position="153"/>
        <end position="174"/>
    </location>
</feature>
<evidence type="ECO:0000256" key="3">
    <source>
        <dbReference type="ARBA" id="ARBA00022989"/>
    </source>
</evidence>
<feature type="transmembrane region" description="Helical" evidence="5">
    <location>
        <begin position="267"/>
        <end position="288"/>
    </location>
</feature>
<feature type="transmembrane region" description="Helical" evidence="5">
    <location>
        <begin position="390"/>
        <end position="414"/>
    </location>
</feature>
<feature type="transmembrane region" description="Helical" evidence="5">
    <location>
        <begin position="67"/>
        <end position="85"/>
    </location>
</feature>
<evidence type="ECO:0000256" key="2">
    <source>
        <dbReference type="ARBA" id="ARBA00022692"/>
    </source>
</evidence>
<dbReference type="AlphaFoldDB" id="A0A7X0DMK1"/>
<keyword evidence="3 5" id="KW-1133">Transmembrane helix</keyword>
<feature type="transmembrane region" description="Helical" evidence="5">
    <location>
        <begin position="329"/>
        <end position="349"/>
    </location>
</feature>
<evidence type="ECO:0000313" key="7">
    <source>
        <dbReference type="EMBL" id="MBB6210379.1"/>
    </source>
</evidence>
<reference evidence="7 8" key="1">
    <citation type="submission" date="2020-08" db="EMBL/GenBank/DDBJ databases">
        <title>Genomic Encyclopedia of Type Strains, Phase IV (KMG-IV): sequencing the most valuable type-strain genomes for metagenomic binning, comparative biology and taxonomic classification.</title>
        <authorList>
            <person name="Goeker M."/>
        </authorList>
    </citation>
    <scope>NUCLEOTIDE SEQUENCE [LARGE SCALE GENOMIC DNA]</scope>
    <source>
        <strain evidence="7 8">DSM 11590</strain>
    </source>
</reference>
<dbReference type="PANTHER" id="PTHR23508">
    <property type="entry name" value="CARBOXYLIC ACID TRANSPORTER PROTEIN HOMOLOG"/>
    <property type="match status" value="1"/>
</dbReference>
<keyword evidence="4 5" id="KW-0472">Membrane</keyword>
<dbReference type="InterPro" id="IPR036259">
    <property type="entry name" value="MFS_trans_sf"/>
</dbReference>
<dbReference type="Gene3D" id="1.20.1250.20">
    <property type="entry name" value="MFS general substrate transporter like domains"/>
    <property type="match status" value="1"/>
</dbReference>
<dbReference type="PROSITE" id="PS50850">
    <property type="entry name" value="MFS"/>
    <property type="match status" value="1"/>
</dbReference>
<evidence type="ECO:0000256" key="5">
    <source>
        <dbReference type="SAM" id="Phobius"/>
    </source>
</evidence>
<comment type="caution">
    <text evidence="7">The sequence shown here is derived from an EMBL/GenBank/DDBJ whole genome shotgun (WGS) entry which is preliminary data.</text>
</comment>
<dbReference type="CDD" id="cd17365">
    <property type="entry name" value="MFS_PcaK_like"/>
    <property type="match status" value="1"/>
</dbReference>
<dbReference type="GO" id="GO:0046943">
    <property type="term" value="F:carboxylic acid transmembrane transporter activity"/>
    <property type="evidence" value="ECO:0007669"/>
    <property type="project" value="TreeGrafter"/>
</dbReference>
<dbReference type="EMBL" id="JACIIX010000005">
    <property type="protein sequence ID" value="MBB6210379.1"/>
    <property type="molecule type" value="Genomic_DNA"/>
</dbReference>
<feature type="transmembrane region" description="Helical" evidence="5">
    <location>
        <begin position="300"/>
        <end position="320"/>
    </location>
</feature>
<comment type="subcellular location">
    <subcellularLocation>
        <location evidence="1">Membrane</location>
        <topology evidence="1">Multi-pass membrane protein</topology>
    </subcellularLocation>
</comment>
<dbReference type="PANTHER" id="PTHR23508:SF10">
    <property type="entry name" value="CARBOXYLIC ACID TRANSPORTER PROTEIN HOMOLOG"/>
    <property type="match status" value="1"/>
</dbReference>
<evidence type="ECO:0000313" key="8">
    <source>
        <dbReference type="Proteomes" id="UP000544872"/>
    </source>
</evidence>
<dbReference type="InterPro" id="IPR020846">
    <property type="entry name" value="MFS_dom"/>
</dbReference>
<sequence length="459" mass="47681">MTTSPRSTPSGGINIVELMDRAPVTGFHLKVLALCVLVAMLDGFDTQAIAFVAPVLAAQWNVPMTQFSAAFGVGLLGLTIGALVFGPVADRIGRKKVLLICTVLFGGFALATAWATNLNSLLILRLLTGIGLGGALPNIIAMTAEYAPTRLRATAVTVMFCGFPLGSVLGGFLAAKMIPLWGWESVFVLGGVLPLLALPLLATSLPESVRFLVTHNRAPDRVAAILDHVTATPGSHSPAQTYFVPEQTVSGFTGKHLFTEGRAWTTLLLWVAFFCNLLVMYFLVNWLPALLKQGGYPLDAAIYATSTLNGGGVVGGIVLGRMIDRMGPYVILGSCYAMAAAFIGVVAGAGGNAALLYPALFMVGIGVVGAQIGLNAVASGLYPTGLRSTGIGWALGVGRLGSILGPTVGGLLLAQNWAPNAILQVSLWPSLLASIAVFLLGIVVSRRARAQAQTQAATA</sequence>
<keyword evidence="2 5" id="KW-0812">Transmembrane</keyword>
<feature type="transmembrane region" description="Helical" evidence="5">
    <location>
        <begin position="355"/>
        <end position="378"/>
    </location>
</feature>
<organism evidence="7 8">
    <name type="scientific">Novispirillum itersonii</name>
    <name type="common">Aquaspirillum itersonii</name>
    <dbReference type="NCBI Taxonomy" id="189"/>
    <lineage>
        <taxon>Bacteria</taxon>
        <taxon>Pseudomonadati</taxon>
        <taxon>Pseudomonadota</taxon>
        <taxon>Alphaproteobacteria</taxon>
        <taxon>Rhodospirillales</taxon>
        <taxon>Novispirillaceae</taxon>
        <taxon>Novispirillum</taxon>
    </lineage>
</organism>
<feature type="transmembrane region" description="Helical" evidence="5">
    <location>
        <begin position="97"/>
        <end position="116"/>
    </location>
</feature>
<gene>
    <name evidence="7" type="ORF">FHS48_001794</name>
</gene>
<dbReference type="InterPro" id="IPR011701">
    <property type="entry name" value="MFS"/>
</dbReference>
<dbReference type="Proteomes" id="UP000544872">
    <property type="component" value="Unassembled WGS sequence"/>
</dbReference>
<feature type="transmembrane region" description="Helical" evidence="5">
    <location>
        <begin position="122"/>
        <end position="141"/>
    </location>
</feature>
<dbReference type="GO" id="GO:0005886">
    <property type="term" value="C:plasma membrane"/>
    <property type="evidence" value="ECO:0007669"/>
    <property type="project" value="TreeGrafter"/>
</dbReference>
<evidence type="ECO:0000256" key="4">
    <source>
        <dbReference type="ARBA" id="ARBA00023136"/>
    </source>
</evidence>
<proteinExistence type="predicted"/>
<dbReference type="Pfam" id="PF07690">
    <property type="entry name" value="MFS_1"/>
    <property type="match status" value="1"/>
</dbReference>
<feature type="domain" description="Major facilitator superfamily (MFS) profile" evidence="6">
    <location>
        <begin position="31"/>
        <end position="453"/>
    </location>
</feature>